<proteinExistence type="predicted"/>
<dbReference type="Gramene" id="TRITD3Av1G044240.18">
    <property type="protein sequence ID" value="TRITD3Av1G044240.18"/>
    <property type="gene ID" value="TRITD3Av1G044240"/>
</dbReference>
<evidence type="ECO:0000313" key="3">
    <source>
        <dbReference type="Proteomes" id="UP000324705"/>
    </source>
</evidence>
<evidence type="ECO:0000313" key="2">
    <source>
        <dbReference type="EMBL" id="VAH58402.1"/>
    </source>
</evidence>
<gene>
    <name evidence="2" type="ORF">TRITD_3Av1G044240</name>
</gene>
<reference evidence="2 3" key="1">
    <citation type="submission" date="2017-09" db="EMBL/GenBank/DDBJ databases">
        <authorList>
            <consortium name="International Durum Wheat Genome Sequencing Consortium (IDWGSC)"/>
            <person name="Milanesi L."/>
        </authorList>
    </citation>
    <scope>NUCLEOTIDE SEQUENCE [LARGE SCALE GENOMIC DNA]</scope>
    <source>
        <strain evidence="3">cv. Svevo</strain>
    </source>
</reference>
<dbReference type="EMBL" id="LT934115">
    <property type="protein sequence ID" value="VAH58402.1"/>
    <property type="molecule type" value="Genomic_DNA"/>
</dbReference>
<keyword evidence="3" id="KW-1185">Reference proteome</keyword>
<accession>A0A9R0RHA0</accession>
<evidence type="ECO:0000256" key="1">
    <source>
        <dbReference type="SAM" id="MobiDB-lite"/>
    </source>
</evidence>
<name>A0A9R0RHA0_TRITD</name>
<dbReference type="AlphaFoldDB" id="A0A9R0RHA0"/>
<organism evidence="2 3">
    <name type="scientific">Triticum turgidum subsp. durum</name>
    <name type="common">Durum wheat</name>
    <name type="synonym">Triticum durum</name>
    <dbReference type="NCBI Taxonomy" id="4567"/>
    <lineage>
        <taxon>Eukaryota</taxon>
        <taxon>Viridiplantae</taxon>
        <taxon>Streptophyta</taxon>
        <taxon>Embryophyta</taxon>
        <taxon>Tracheophyta</taxon>
        <taxon>Spermatophyta</taxon>
        <taxon>Magnoliopsida</taxon>
        <taxon>Liliopsida</taxon>
        <taxon>Poales</taxon>
        <taxon>Poaceae</taxon>
        <taxon>BOP clade</taxon>
        <taxon>Pooideae</taxon>
        <taxon>Triticodae</taxon>
        <taxon>Triticeae</taxon>
        <taxon>Triticinae</taxon>
        <taxon>Triticum</taxon>
    </lineage>
</organism>
<dbReference type="Proteomes" id="UP000324705">
    <property type="component" value="Chromosome 3A"/>
</dbReference>
<protein>
    <submittedName>
        <fullName evidence="2">Uncharacterized protein</fullName>
    </submittedName>
</protein>
<sequence>MVKVQYKHCGGQGIEEVSLYFCEAEKGRSHILGNTFHRRYELCFSGEKPRSIGSNSNASDLEPEKHQNNSHHHLQNGDRGATEHELRDVFRWSRCKKAMPEVAMRSIGIPLPAEQVEVLQDNLEWEDVQWSQTGVWVSGKEYPLARVHFLSAN</sequence>
<feature type="region of interest" description="Disordered" evidence="1">
    <location>
        <begin position="49"/>
        <end position="82"/>
    </location>
</feature>